<reference evidence="10" key="1">
    <citation type="submission" date="2017-05" db="EMBL/GenBank/DDBJ databases">
        <authorList>
            <person name="Sung H."/>
        </authorList>
    </citation>
    <scope>NUCLEOTIDE SEQUENCE [LARGE SCALE GENOMIC DNA]</scope>
    <source>
        <strain evidence="10">AMac2203</strain>
    </source>
</reference>
<organism evidence="9 10">
    <name type="scientific">Oceanisphaera avium</name>
    <dbReference type="NCBI Taxonomy" id="1903694"/>
    <lineage>
        <taxon>Bacteria</taxon>
        <taxon>Pseudomonadati</taxon>
        <taxon>Pseudomonadota</taxon>
        <taxon>Gammaproteobacteria</taxon>
        <taxon>Aeromonadales</taxon>
        <taxon>Aeromonadaceae</taxon>
        <taxon>Oceanisphaera</taxon>
    </lineage>
</organism>
<dbReference type="HAMAP" id="MF_01202">
    <property type="entry name" value="DadA"/>
    <property type="match status" value="1"/>
</dbReference>
<evidence type="ECO:0000256" key="7">
    <source>
        <dbReference type="HAMAP-Rule" id="MF_01202"/>
    </source>
</evidence>
<dbReference type="PANTHER" id="PTHR13847">
    <property type="entry name" value="SARCOSINE DEHYDROGENASE-RELATED"/>
    <property type="match status" value="1"/>
</dbReference>
<dbReference type="Gene3D" id="3.50.50.60">
    <property type="entry name" value="FAD/NAD(P)-binding domain"/>
    <property type="match status" value="2"/>
</dbReference>
<evidence type="ECO:0000256" key="3">
    <source>
        <dbReference type="ARBA" id="ARBA00022630"/>
    </source>
</evidence>
<dbReference type="GO" id="GO:0055130">
    <property type="term" value="P:D-alanine catabolic process"/>
    <property type="evidence" value="ECO:0007669"/>
    <property type="project" value="TreeGrafter"/>
</dbReference>
<dbReference type="AlphaFoldDB" id="A0A1Y0CWJ7"/>
<dbReference type="OrthoDB" id="9805337at2"/>
<evidence type="ECO:0000313" key="10">
    <source>
        <dbReference type="Proteomes" id="UP000243793"/>
    </source>
</evidence>
<dbReference type="GO" id="GO:0005886">
    <property type="term" value="C:plasma membrane"/>
    <property type="evidence" value="ECO:0007669"/>
    <property type="project" value="TreeGrafter"/>
</dbReference>
<evidence type="ECO:0000256" key="6">
    <source>
        <dbReference type="ARBA" id="ARBA00047884"/>
    </source>
</evidence>
<gene>
    <name evidence="7" type="primary">dadA</name>
    <name evidence="9" type="ORF">CBP12_02980</name>
</gene>
<keyword evidence="5 7" id="KW-0560">Oxidoreductase</keyword>
<sequence>MKILVLGSGIVGVTSAWYLAQQGHEVVVLDRQSEAGVETSFANAGQLSFGMSSPWAAPGIPKKAIKWLFQAHAPLKIRPSLNPAQWQFMMAMLANCTHNAYVINKSRMVRISEYSRHCINQLQDELQLPFEARQQGLLQVFKSQQQIDDAAKDIKVLQEFNVRHQLLNVQECIAQEPALAQVKHTLAGGLYFPDDQTGDCHLFTQALSQRCQALGVSFKFNTDIQALLSEGDRIKAVQTSHGLEVADQVLVCLGSYSPLLLSPLGIRLPVYPIKGYSLTMAVQNDAAAPQSTVMDETYKVAITRFDNRVRAAGTAELADFNADLPRARRATIAESVASLFPEAGELSRAEFWTGFRPMTPDGTPIIGGTRYQNLWLNTGHGTLGWTMGAGSAKLIADLITGNPPEIDPSGLAINRYR</sequence>
<dbReference type="InterPro" id="IPR006076">
    <property type="entry name" value="FAD-dep_OxRdtase"/>
</dbReference>
<keyword evidence="3 7" id="KW-0285">Flavoprotein</keyword>
<dbReference type="PANTHER" id="PTHR13847:SF280">
    <property type="entry name" value="D-AMINO ACID DEHYDROGENASE"/>
    <property type="match status" value="1"/>
</dbReference>
<dbReference type="GO" id="GO:0008718">
    <property type="term" value="F:D-amino-acid dehydrogenase activity"/>
    <property type="evidence" value="ECO:0007669"/>
    <property type="project" value="UniProtKB-UniRule"/>
</dbReference>
<dbReference type="InterPro" id="IPR023080">
    <property type="entry name" value="DadA"/>
</dbReference>
<dbReference type="Proteomes" id="UP000243793">
    <property type="component" value="Chromosome"/>
</dbReference>
<evidence type="ECO:0000256" key="1">
    <source>
        <dbReference type="ARBA" id="ARBA00001974"/>
    </source>
</evidence>
<dbReference type="Pfam" id="PF01266">
    <property type="entry name" value="DAO"/>
    <property type="match status" value="1"/>
</dbReference>
<comment type="function">
    <text evidence="7">Oxidative deamination of D-amino acids.</text>
</comment>
<dbReference type="EC" id="1.4.99.-" evidence="7"/>
<evidence type="ECO:0000313" key="9">
    <source>
        <dbReference type="EMBL" id="ART79235.1"/>
    </source>
</evidence>
<feature type="domain" description="FAD dependent oxidoreductase" evidence="8">
    <location>
        <begin position="2"/>
        <end position="398"/>
    </location>
</feature>
<name>A0A1Y0CWJ7_9GAMM</name>
<keyword evidence="4 7" id="KW-0274">FAD</keyword>
<feature type="binding site" evidence="7">
    <location>
        <begin position="3"/>
        <end position="17"/>
    </location>
    <ligand>
        <name>FAD</name>
        <dbReference type="ChEBI" id="CHEBI:57692"/>
    </ligand>
</feature>
<dbReference type="GO" id="GO:0005737">
    <property type="term" value="C:cytoplasm"/>
    <property type="evidence" value="ECO:0007669"/>
    <property type="project" value="TreeGrafter"/>
</dbReference>
<evidence type="ECO:0000256" key="5">
    <source>
        <dbReference type="ARBA" id="ARBA00023002"/>
    </source>
</evidence>
<protein>
    <recommendedName>
        <fullName evidence="7">D-amino acid dehydrogenase</fullName>
        <ecNumber evidence="7">1.4.99.-</ecNumber>
    </recommendedName>
</protein>
<evidence type="ECO:0000256" key="4">
    <source>
        <dbReference type="ARBA" id="ARBA00022827"/>
    </source>
</evidence>
<comment type="cofactor">
    <cofactor evidence="1 7">
        <name>FAD</name>
        <dbReference type="ChEBI" id="CHEBI:57692"/>
    </cofactor>
</comment>
<keyword evidence="10" id="KW-1185">Reference proteome</keyword>
<dbReference type="RefSeq" id="WP_086962809.1">
    <property type="nucleotide sequence ID" value="NZ_CP021376.1"/>
</dbReference>
<dbReference type="Gene3D" id="3.30.9.10">
    <property type="entry name" value="D-Amino Acid Oxidase, subunit A, domain 2"/>
    <property type="match status" value="1"/>
</dbReference>
<dbReference type="NCBIfam" id="NF001933">
    <property type="entry name" value="PRK00711.1"/>
    <property type="match status" value="1"/>
</dbReference>
<dbReference type="SUPFAM" id="SSF51905">
    <property type="entry name" value="FAD/NAD(P)-binding domain"/>
    <property type="match status" value="1"/>
</dbReference>
<dbReference type="InterPro" id="IPR036188">
    <property type="entry name" value="FAD/NAD-bd_sf"/>
</dbReference>
<proteinExistence type="inferred from homology"/>
<dbReference type="SUPFAM" id="SSF54373">
    <property type="entry name" value="FAD-linked reductases, C-terminal domain"/>
    <property type="match status" value="1"/>
</dbReference>
<dbReference type="EMBL" id="CP021376">
    <property type="protein sequence ID" value="ART79235.1"/>
    <property type="molecule type" value="Genomic_DNA"/>
</dbReference>
<accession>A0A1Y0CWJ7</accession>
<dbReference type="KEGG" id="ocm:CBP12_02980"/>
<comment type="catalytic activity">
    <reaction evidence="6 7">
        <text>a D-alpha-amino acid + A + H2O = a 2-oxocarboxylate + AH2 + NH4(+)</text>
        <dbReference type="Rhea" id="RHEA:18125"/>
        <dbReference type="ChEBI" id="CHEBI:13193"/>
        <dbReference type="ChEBI" id="CHEBI:15377"/>
        <dbReference type="ChEBI" id="CHEBI:17499"/>
        <dbReference type="ChEBI" id="CHEBI:28938"/>
        <dbReference type="ChEBI" id="CHEBI:35179"/>
        <dbReference type="ChEBI" id="CHEBI:59871"/>
    </reaction>
</comment>
<evidence type="ECO:0000256" key="2">
    <source>
        <dbReference type="ARBA" id="ARBA00009410"/>
    </source>
</evidence>
<dbReference type="FunFam" id="3.50.50.60:FF:000020">
    <property type="entry name" value="D-amino acid dehydrogenase"/>
    <property type="match status" value="1"/>
</dbReference>
<evidence type="ECO:0000259" key="8">
    <source>
        <dbReference type="Pfam" id="PF01266"/>
    </source>
</evidence>
<comment type="similarity">
    <text evidence="2 7">Belongs to the DadA oxidoreductase family.</text>
</comment>